<evidence type="ECO:0000313" key="1">
    <source>
        <dbReference type="EMBL" id="KAG2389122.1"/>
    </source>
</evidence>
<dbReference type="EMBL" id="PYSW02000008">
    <property type="protein sequence ID" value="KAG2389122.1"/>
    <property type="molecule type" value="Genomic_DNA"/>
</dbReference>
<evidence type="ECO:0000313" key="2">
    <source>
        <dbReference type="Proteomes" id="UP000816034"/>
    </source>
</evidence>
<sequence>MKSILSVSRKLSSRISSNSLIGTTNFVSSRCYSDLPEKLPTPPGIQISDAQKVRNRFIEHRANNLENYLGVVNLVPDVAHVHERHLVNDWIGPNVPKQLSLAGKDLYARVSPIIDFIRTVGWDAMSSHEIDFIEEWEACAKQYKNDAAQYTDADKAVLVPMMERASLLWSVALHAENLCSILSNLNNKYRNTYTYPDADKDLLLDITAEYVELRDKYWDDREIRDKLASSIFQRLTLVKQKIVLPELTLKFPKLFV</sequence>
<protein>
    <submittedName>
        <fullName evidence="1">Uncharacterized protein</fullName>
    </submittedName>
</protein>
<dbReference type="AlphaFoldDB" id="A0AA88GUH6"/>
<proteinExistence type="predicted"/>
<keyword evidence="2" id="KW-1185">Reference proteome</keyword>
<accession>A0AA88GUH6</accession>
<gene>
    <name evidence="1" type="ORF">C9374_014522</name>
</gene>
<dbReference type="GeneID" id="68106975"/>
<organism evidence="1 2">
    <name type="scientific">Naegleria lovaniensis</name>
    <name type="common">Amoeba</name>
    <dbReference type="NCBI Taxonomy" id="51637"/>
    <lineage>
        <taxon>Eukaryota</taxon>
        <taxon>Discoba</taxon>
        <taxon>Heterolobosea</taxon>
        <taxon>Tetramitia</taxon>
        <taxon>Eutetramitia</taxon>
        <taxon>Vahlkampfiidae</taxon>
        <taxon>Naegleria</taxon>
    </lineage>
</organism>
<comment type="caution">
    <text evidence="1">The sequence shown here is derived from an EMBL/GenBank/DDBJ whole genome shotgun (WGS) entry which is preliminary data.</text>
</comment>
<dbReference type="RefSeq" id="XP_044553114.1">
    <property type="nucleotide sequence ID" value="XM_044690519.1"/>
</dbReference>
<reference evidence="1 2" key="1">
    <citation type="journal article" date="2018" name="BMC Genomics">
        <title>The genome of Naegleria lovaniensis, the basis for a comparative approach to unravel pathogenicity factors of the human pathogenic amoeba N. fowleri.</title>
        <authorList>
            <person name="Liechti N."/>
            <person name="Schurch N."/>
            <person name="Bruggmann R."/>
            <person name="Wittwer M."/>
        </authorList>
    </citation>
    <scope>NUCLEOTIDE SEQUENCE [LARGE SCALE GENOMIC DNA]</scope>
    <source>
        <strain evidence="1 2">ATCC 30569</strain>
    </source>
</reference>
<dbReference type="Proteomes" id="UP000816034">
    <property type="component" value="Unassembled WGS sequence"/>
</dbReference>
<name>A0AA88GUH6_NAELO</name>